<dbReference type="InterPro" id="IPR027039">
    <property type="entry name" value="Crtac1"/>
</dbReference>
<dbReference type="InterPro" id="IPR013517">
    <property type="entry name" value="FG-GAP"/>
</dbReference>
<name>A0AA37WFA1_9BACT</name>
<dbReference type="Gene3D" id="2.130.10.130">
    <property type="entry name" value="Integrin alpha, N-terminal"/>
    <property type="match status" value="3"/>
</dbReference>
<accession>A0AA37WFA1</accession>
<evidence type="ECO:0000313" key="4">
    <source>
        <dbReference type="Proteomes" id="UP001156666"/>
    </source>
</evidence>
<dbReference type="PROSITE" id="PS51257">
    <property type="entry name" value="PROKAR_LIPOPROTEIN"/>
    <property type="match status" value="1"/>
</dbReference>
<evidence type="ECO:0000256" key="1">
    <source>
        <dbReference type="ARBA" id="ARBA00022729"/>
    </source>
</evidence>
<dbReference type="RefSeq" id="WP_235291015.1">
    <property type="nucleotide sequence ID" value="NZ_BSOH01000007.1"/>
</dbReference>
<dbReference type="EMBL" id="BSOH01000007">
    <property type="protein sequence ID" value="GLR16800.1"/>
    <property type="molecule type" value="Genomic_DNA"/>
</dbReference>
<dbReference type="Proteomes" id="UP001156666">
    <property type="component" value="Unassembled WGS sequence"/>
</dbReference>
<dbReference type="SUPFAM" id="SSF69318">
    <property type="entry name" value="Integrin alpha N-terminal domain"/>
    <property type="match status" value="3"/>
</dbReference>
<dbReference type="Pfam" id="PF13517">
    <property type="entry name" value="FG-GAP_3"/>
    <property type="match status" value="4"/>
</dbReference>
<dbReference type="Pfam" id="PF07593">
    <property type="entry name" value="UnbV_ASPIC"/>
    <property type="match status" value="1"/>
</dbReference>
<keyword evidence="1" id="KW-0732">Signal</keyword>
<dbReference type="PANTHER" id="PTHR16026:SF0">
    <property type="entry name" value="CARTILAGE ACIDIC PROTEIN 1"/>
    <property type="match status" value="1"/>
</dbReference>
<dbReference type="InterPro" id="IPR028994">
    <property type="entry name" value="Integrin_alpha_N"/>
</dbReference>
<sequence>MKQIILFLTLFSFISCSQDPDFFELLEGSQVGVDFNNKLSQTPEMNILDYMYFYNGGGIAAGDFNNDGLIDLFFSGNQVQNEIYLNQGDFSFIKTTDTSFPNLVNTWSTGVSVVDINSDGLLDIYVCELGDFRSNKGFNKLYICQEIKNGIPIYKEESAKYGLNFSGFSTQSSFFDYDLDGDLDMFLLNHTIHNNNAFAPRANFIGRMHPTAGDQFFENINGTYSNVTKQSLIHSNEIGYGLGIAVSDINKDGYPDIYIGNDFHENDYLYINQKDGTFKEDITNQIMHTSRFSMGVDIADVNNDGFQDIISLDMLPFDPEILRRSEGDDPLNTFNYKLRFGYNHQYARNTLQLNNRNGTFSEVAMFAGIHATDWSWSPLLADYNNDGLKDLFVSNGIPKRMNDIDYINFISSHQVQQKSEKGTLESSDVDLLASIPEIKLENQMFFNNGDVTFSKVNHHITGNKVSYSNGAIYADLDNDGDYDIVTNNINDEAFIYKNNQLSNPLRKIIMKGSKDNPNAIGAKVYITRQNGNMQFFEKMPTHGFLSSVEEPLLASIESGDEILVIWPDQTYESLTAESTGNLTVIYKEKLPTFTSDLIKEESIDLEFYDYTDSIDLEIYHIENAFNEFDREPLIPLTSASEGPALAVGDLNKDGLDDIFLGSSKKNKAKTLLQTPSGLFIETILPAIEADSVYEDTDALILDFNKDGINDLLVLSGGSEYRNASEYTMPRLYLQSENGTFKKDDSAFSDIHINGKVLSVADFNKDGYPDIFLGARSEPWQYGKKPNSYLVQNDGKGKFTPIANVEIKGMVKDAIWLDHENLIIAYEWGAIDRLNFSGGKITTSPVSENNGWWNGLITADFDNDGDEDIIALNSGENTRWNGQSIKMFVSDFDDNGSREQIITYSHDGKEIPFANKIELQTQIPFLKKKYLHAADFAKTSIEDLVNTENSEILTASFYKSVYLENQGDMTFKSHQLPNEIQYSSMKSGIVKDINNDGKLDVILVGNFYGNNIQLGRNDANFGSILINEGNGQFEYADLPGLTIKGESRKIKPILIQDKEMFVIARNNESLKIIGYE</sequence>
<evidence type="ECO:0000259" key="2">
    <source>
        <dbReference type="Pfam" id="PF07593"/>
    </source>
</evidence>
<keyword evidence="4" id="KW-1185">Reference proteome</keyword>
<comment type="caution">
    <text evidence="3">The sequence shown here is derived from an EMBL/GenBank/DDBJ whole genome shotgun (WGS) entry which is preliminary data.</text>
</comment>
<feature type="domain" description="ASPIC/UnbV" evidence="2">
    <location>
        <begin position="519"/>
        <end position="576"/>
    </location>
</feature>
<dbReference type="AlphaFoldDB" id="A0AA37WFA1"/>
<protein>
    <recommendedName>
        <fullName evidence="2">ASPIC/UnbV domain-containing protein</fullName>
    </recommendedName>
</protein>
<reference evidence="3" key="2">
    <citation type="submission" date="2023-01" db="EMBL/GenBank/DDBJ databases">
        <title>Draft genome sequence of Portibacter lacus strain NBRC 108769.</title>
        <authorList>
            <person name="Sun Q."/>
            <person name="Mori K."/>
        </authorList>
    </citation>
    <scope>NUCLEOTIDE SEQUENCE</scope>
    <source>
        <strain evidence="3">NBRC 108769</strain>
    </source>
</reference>
<evidence type="ECO:0000313" key="3">
    <source>
        <dbReference type="EMBL" id="GLR16800.1"/>
    </source>
</evidence>
<gene>
    <name evidence="3" type="ORF">GCM10007940_14150</name>
</gene>
<dbReference type="PANTHER" id="PTHR16026">
    <property type="entry name" value="CARTILAGE ACIDIC PROTEIN 1"/>
    <property type="match status" value="1"/>
</dbReference>
<reference evidence="3" key="1">
    <citation type="journal article" date="2014" name="Int. J. Syst. Evol. Microbiol.">
        <title>Complete genome sequence of Corynebacterium casei LMG S-19264T (=DSM 44701T), isolated from a smear-ripened cheese.</title>
        <authorList>
            <consortium name="US DOE Joint Genome Institute (JGI-PGF)"/>
            <person name="Walter F."/>
            <person name="Albersmeier A."/>
            <person name="Kalinowski J."/>
            <person name="Ruckert C."/>
        </authorList>
    </citation>
    <scope>NUCLEOTIDE SEQUENCE</scope>
    <source>
        <strain evidence="3">NBRC 108769</strain>
    </source>
</reference>
<organism evidence="3 4">
    <name type="scientific">Portibacter lacus</name>
    <dbReference type="NCBI Taxonomy" id="1099794"/>
    <lineage>
        <taxon>Bacteria</taxon>
        <taxon>Pseudomonadati</taxon>
        <taxon>Bacteroidota</taxon>
        <taxon>Saprospiria</taxon>
        <taxon>Saprospirales</taxon>
        <taxon>Haliscomenobacteraceae</taxon>
        <taxon>Portibacter</taxon>
    </lineage>
</organism>
<dbReference type="InterPro" id="IPR011519">
    <property type="entry name" value="UnbV_ASPIC"/>
</dbReference>
<proteinExistence type="predicted"/>